<gene>
    <name evidence="4" type="ORF">LHA26_19020</name>
</gene>
<keyword evidence="1" id="KW-1133">Transmembrane helix</keyword>
<dbReference type="RefSeq" id="WP_252168654.1">
    <property type="nucleotide sequence ID" value="NZ_CP084931.1"/>
</dbReference>
<dbReference type="PANTHER" id="PTHR30273:SF2">
    <property type="entry name" value="PROTEIN FECR"/>
    <property type="match status" value="1"/>
</dbReference>
<feature type="domain" description="FecR N-terminal" evidence="3">
    <location>
        <begin position="13"/>
        <end position="47"/>
    </location>
</feature>
<evidence type="ECO:0000259" key="3">
    <source>
        <dbReference type="Pfam" id="PF16220"/>
    </source>
</evidence>
<dbReference type="InterPro" id="IPR006860">
    <property type="entry name" value="FecR"/>
</dbReference>
<reference evidence="4" key="1">
    <citation type="journal article" date="2022" name="Toxins">
        <title>Genomic Analysis of Sphingopyxis sp. USTB-05 for Biodegrading Cyanobacterial Hepatotoxins.</title>
        <authorList>
            <person name="Liu C."/>
            <person name="Xu Q."/>
            <person name="Zhao Z."/>
            <person name="Zhang H."/>
            <person name="Liu X."/>
            <person name="Yin C."/>
            <person name="Liu Y."/>
            <person name="Yan H."/>
        </authorList>
    </citation>
    <scope>NUCLEOTIDE SEQUENCE</scope>
    <source>
        <strain evidence="4">NBD5</strain>
    </source>
</reference>
<dbReference type="PIRSF" id="PIRSF018266">
    <property type="entry name" value="FecR"/>
    <property type="match status" value="1"/>
</dbReference>
<dbReference type="Gene3D" id="3.55.50.30">
    <property type="match status" value="1"/>
</dbReference>
<accession>A0ABY4XDR8</accession>
<dbReference type="InterPro" id="IPR032623">
    <property type="entry name" value="FecR_N"/>
</dbReference>
<dbReference type="Pfam" id="PF04773">
    <property type="entry name" value="FecR"/>
    <property type="match status" value="1"/>
</dbReference>
<sequence length="321" mass="34497">MNRWPDDIQEAVVAWMLRIGEPDFADWDGFAAWLETSPAHRDAYAALLDRSAWAARHIAGADRIAPVPPMAALPEETRAPARWRGRAWSGGLAAALVALLGWGGWQMLAPRAVTIETRPGTQRLVTLAGTRIQLNGETRLVYDARRPRAVTLARGEALFDVRHDAANPFTLTVGSVELIDRGTRFDVTRGAAGLRVQVAEGVVAVQDAGRAVTLRAGTMLLDPADDGAIELRPVAPAAVGGWRHGQLSYVAAPLATVAADLSRGLGVPILVDAPDADRRFTGSLAYGTDKARFLAELGPTLGMRVRQEGGRWRISGIDGRR</sequence>
<feature type="transmembrane region" description="Helical" evidence="1">
    <location>
        <begin position="87"/>
        <end position="105"/>
    </location>
</feature>
<evidence type="ECO:0000259" key="2">
    <source>
        <dbReference type="Pfam" id="PF04773"/>
    </source>
</evidence>
<feature type="domain" description="FecR protein" evidence="2">
    <location>
        <begin position="114"/>
        <end position="203"/>
    </location>
</feature>
<keyword evidence="1" id="KW-0472">Membrane</keyword>
<evidence type="ECO:0000313" key="4">
    <source>
        <dbReference type="EMBL" id="USI74840.1"/>
    </source>
</evidence>
<dbReference type="InterPro" id="IPR012373">
    <property type="entry name" value="Ferrdict_sens_TM"/>
</dbReference>
<dbReference type="Proteomes" id="UP001056937">
    <property type="component" value="Chromosome 2"/>
</dbReference>
<dbReference type="PANTHER" id="PTHR30273">
    <property type="entry name" value="PERIPLASMIC SIGNAL SENSOR AND SIGMA FACTOR ACTIVATOR FECR-RELATED"/>
    <property type="match status" value="1"/>
</dbReference>
<keyword evidence="5" id="KW-1185">Reference proteome</keyword>
<evidence type="ECO:0000256" key="1">
    <source>
        <dbReference type="SAM" id="Phobius"/>
    </source>
</evidence>
<keyword evidence="1" id="KW-0812">Transmembrane</keyword>
<protein>
    <submittedName>
        <fullName evidence="4">FecR domain-containing protein</fullName>
    </submittedName>
</protein>
<dbReference type="Pfam" id="PF16220">
    <property type="entry name" value="DUF4880"/>
    <property type="match status" value="1"/>
</dbReference>
<dbReference type="EMBL" id="CP084931">
    <property type="protein sequence ID" value="USI74840.1"/>
    <property type="molecule type" value="Genomic_DNA"/>
</dbReference>
<proteinExistence type="predicted"/>
<evidence type="ECO:0000313" key="5">
    <source>
        <dbReference type="Proteomes" id="UP001056937"/>
    </source>
</evidence>
<dbReference type="Gene3D" id="2.60.120.1440">
    <property type="match status" value="1"/>
</dbReference>
<name>A0ABY4XDR8_9SPHN</name>
<organism evidence="4 5">
    <name type="scientific">Sphingomonas morindae</name>
    <dbReference type="NCBI Taxonomy" id="1541170"/>
    <lineage>
        <taxon>Bacteria</taxon>
        <taxon>Pseudomonadati</taxon>
        <taxon>Pseudomonadota</taxon>
        <taxon>Alphaproteobacteria</taxon>
        <taxon>Sphingomonadales</taxon>
        <taxon>Sphingomonadaceae</taxon>
        <taxon>Sphingomonas</taxon>
    </lineage>
</organism>